<keyword evidence="2" id="KW-1185">Reference proteome</keyword>
<dbReference type="EMBL" id="QYYH01000288">
    <property type="protein sequence ID" value="RJY00470.1"/>
    <property type="molecule type" value="Genomic_DNA"/>
</dbReference>
<proteinExistence type="predicted"/>
<accession>A0A3A6T1H2</accession>
<reference evidence="1 2" key="1">
    <citation type="submission" date="2018-09" db="EMBL/GenBank/DDBJ databases">
        <title>Phylogeny of the Shewanellaceae, and recommendation for two new genera, Pseudoshewanella and Parashewanella.</title>
        <authorList>
            <person name="Wang G."/>
        </authorList>
    </citation>
    <scope>NUCLEOTIDE SEQUENCE [LARGE SCALE GENOMIC DNA]</scope>
    <source>
        <strain evidence="1 2">KCTC 22492</strain>
    </source>
</reference>
<dbReference type="Proteomes" id="UP000273022">
    <property type="component" value="Unassembled WGS sequence"/>
</dbReference>
<evidence type="ECO:0000313" key="1">
    <source>
        <dbReference type="EMBL" id="RJY00470.1"/>
    </source>
</evidence>
<gene>
    <name evidence="1" type="ORF">D5R81_20120</name>
</gene>
<comment type="caution">
    <text evidence="1">The sequence shown here is derived from an EMBL/GenBank/DDBJ whole genome shotgun (WGS) entry which is preliminary data.</text>
</comment>
<protein>
    <submittedName>
        <fullName evidence="1">Uncharacterized protein</fullName>
    </submittedName>
</protein>
<dbReference type="AlphaFoldDB" id="A0A3A6T1H2"/>
<evidence type="ECO:0000313" key="2">
    <source>
        <dbReference type="Proteomes" id="UP000273022"/>
    </source>
</evidence>
<organism evidence="1 2">
    <name type="scientific">Parashewanella spongiae</name>
    <dbReference type="NCBI Taxonomy" id="342950"/>
    <lineage>
        <taxon>Bacteria</taxon>
        <taxon>Pseudomonadati</taxon>
        <taxon>Pseudomonadota</taxon>
        <taxon>Gammaproteobacteria</taxon>
        <taxon>Alteromonadales</taxon>
        <taxon>Shewanellaceae</taxon>
        <taxon>Parashewanella</taxon>
    </lineage>
</organism>
<sequence length="82" mass="9425">MALSKICCFSQPTRKSPEKTELTAQQCLHGFEMSVNHKNGLSNFFDLQEIGHGFYAFVSTQADQKTNWLILCTFQFLLLNNY</sequence>
<name>A0A3A6T1H2_9GAMM</name>